<feature type="compositionally biased region" description="Low complexity" evidence="1">
    <location>
        <begin position="30"/>
        <end position="50"/>
    </location>
</feature>
<dbReference type="AlphaFoldDB" id="A0A8H7F1V9"/>
<feature type="compositionally biased region" description="Basic and acidic residues" evidence="1">
    <location>
        <begin position="208"/>
        <end position="217"/>
    </location>
</feature>
<evidence type="ECO:0000256" key="1">
    <source>
        <dbReference type="SAM" id="MobiDB-lite"/>
    </source>
</evidence>
<feature type="region of interest" description="Disordered" evidence="1">
    <location>
        <begin position="117"/>
        <end position="217"/>
    </location>
</feature>
<name>A0A8H7F1V9_AGABI</name>
<reference evidence="2 3" key="1">
    <citation type="journal article" name="Sci. Rep.">
        <title>Telomere-to-telomere assembled and centromere annotated genomes of the two main subspecies of the button mushroom Agaricus bisporus reveal especially polymorphic chromosome ends.</title>
        <authorList>
            <person name="Sonnenberg A.S.M."/>
            <person name="Sedaghat-Telgerd N."/>
            <person name="Lavrijssen B."/>
            <person name="Ohm R.A."/>
            <person name="Hendrickx P.M."/>
            <person name="Scholtmeijer K."/>
            <person name="Baars J.J.P."/>
            <person name="van Peer A."/>
        </authorList>
    </citation>
    <scope>NUCLEOTIDE SEQUENCE [LARGE SCALE GENOMIC DNA]</scope>
    <source>
        <strain evidence="2 3">H119_p4</strain>
    </source>
</reference>
<dbReference type="OMA" id="FRRGMAP"/>
<sequence length="217" mass="23552">MSANSSPQKPVDNIRHSDPIPIGQNRGRARSVSSASSSSTSSVNGSPTTPISTSFGSGNIRTSPTSSPIYSYFMSSPTKTNSTFPLRRKFPGTSPVYEAEEEDEKVVPVATQMRRTSTHIANRFTEPKTTPLPEPQVERGTGFLRRLSLSTAPLRKGYIPTNSSSPPPNTAADSSPDNLPFNNKPRRSATFSTDGRRPRRAPSPMGERILKGHFDGF</sequence>
<protein>
    <submittedName>
        <fullName evidence="2">Uncharacterized protein</fullName>
    </submittedName>
</protein>
<gene>
    <name evidence="2" type="ORF">Agabi119p4_5540</name>
</gene>
<comment type="caution">
    <text evidence="2">The sequence shown here is derived from an EMBL/GenBank/DDBJ whole genome shotgun (WGS) entry which is preliminary data.</text>
</comment>
<feature type="region of interest" description="Disordered" evidence="1">
    <location>
        <begin position="1"/>
        <end position="63"/>
    </location>
</feature>
<proteinExistence type="predicted"/>
<dbReference type="Proteomes" id="UP000629468">
    <property type="component" value="Unassembled WGS sequence"/>
</dbReference>
<accession>A0A8H7F1V9</accession>
<evidence type="ECO:0000313" key="2">
    <source>
        <dbReference type="EMBL" id="KAF7773373.1"/>
    </source>
</evidence>
<organism evidence="2 3">
    <name type="scientific">Agaricus bisporus var. burnettii</name>
    <dbReference type="NCBI Taxonomy" id="192524"/>
    <lineage>
        <taxon>Eukaryota</taxon>
        <taxon>Fungi</taxon>
        <taxon>Dikarya</taxon>
        <taxon>Basidiomycota</taxon>
        <taxon>Agaricomycotina</taxon>
        <taxon>Agaricomycetes</taxon>
        <taxon>Agaricomycetidae</taxon>
        <taxon>Agaricales</taxon>
        <taxon>Agaricineae</taxon>
        <taxon>Agaricaceae</taxon>
        <taxon>Agaricus</taxon>
    </lineage>
</organism>
<dbReference type="EMBL" id="JABXXO010000007">
    <property type="protein sequence ID" value="KAF7773373.1"/>
    <property type="molecule type" value="Genomic_DNA"/>
</dbReference>
<evidence type="ECO:0000313" key="3">
    <source>
        <dbReference type="Proteomes" id="UP000629468"/>
    </source>
</evidence>
<feature type="compositionally biased region" description="Low complexity" evidence="1">
    <location>
        <begin position="160"/>
        <end position="177"/>
    </location>
</feature>
<feature type="compositionally biased region" description="Polar residues" evidence="1">
    <location>
        <begin position="51"/>
        <end position="63"/>
    </location>
</feature>